<dbReference type="Proteomes" id="UP001218218">
    <property type="component" value="Unassembled WGS sequence"/>
</dbReference>
<name>A0AAD6Z6V2_9AGAR</name>
<feature type="region of interest" description="Disordered" evidence="1">
    <location>
        <begin position="100"/>
        <end position="124"/>
    </location>
</feature>
<organism evidence="2 3">
    <name type="scientific">Mycena albidolilacea</name>
    <dbReference type="NCBI Taxonomy" id="1033008"/>
    <lineage>
        <taxon>Eukaryota</taxon>
        <taxon>Fungi</taxon>
        <taxon>Dikarya</taxon>
        <taxon>Basidiomycota</taxon>
        <taxon>Agaricomycotina</taxon>
        <taxon>Agaricomycetes</taxon>
        <taxon>Agaricomycetidae</taxon>
        <taxon>Agaricales</taxon>
        <taxon>Marasmiineae</taxon>
        <taxon>Mycenaceae</taxon>
        <taxon>Mycena</taxon>
    </lineage>
</organism>
<accession>A0AAD6Z6V2</accession>
<gene>
    <name evidence="2" type="ORF">DFH08DRAFT_1046321</name>
</gene>
<proteinExistence type="predicted"/>
<evidence type="ECO:0000313" key="3">
    <source>
        <dbReference type="Proteomes" id="UP001218218"/>
    </source>
</evidence>
<comment type="caution">
    <text evidence="2">The sequence shown here is derived from an EMBL/GenBank/DDBJ whole genome shotgun (WGS) entry which is preliminary data.</text>
</comment>
<evidence type="ECO:0000256" key="1">
    <source>
        <dbReference type="SAM" id="MobiDB-lite"/>
    </source>
</evidence>
<evidence type="ECO:0000313" key="2">
    <source>
        <dbReference type="EMBL" id="KAJ7310604.1"/>
    </source>
</evidence>
<sequence length="488" mass="52836">KLWQSYKRQTRSTSLTAFKPPVDTSPSTSVYLCLPSVYLGRRTCTTTCRHMSVYLRLPPSTSGYLKWTAFGYLRLPPSTSVCVGPQKRANERETWEVPRSLDKFKESQRRTSQRLGGNAPSESRHRQTYAYTLTAVAIGSKNLQHLCLPRPGSVYSHLLGRQTEDSGELDRPSVYGGLERSVCMPFFSLRRTAKSSRINRALSERGNRPEDIPFYICIQRTSPNAQMPERLASIFSEPAAKNLSKGHALVLLVHEAVESISIEAQTGLGDVPGEMAGMGCNACNRGEGGGDERWKIGNISGGTGGAGGAGIRGGKGGTGQGPRIQFLGGSQVLGGSPYAENSARSERLQGIKYVHGQTPSTVAFLAASQVAIRSSSRYSRPSDLGLFSGKTPKAGGYASAMLNHSKRGPKASIEHTKDKNRLKELVSAAAKDCIGVSGFKRCPRSAIHGPVGEIHREPESGRRVRVAVLEYYRGLRSADSVGAAEIKY</sequence>
<dbReference type="AlphaFoldDB" id="A0AAD6Z6V2"/>
<protein>
    <submittedName>
        <fullName evidence="2">Uncharacterized protein</fullName>
    </submittedName>
</protein>
<feature type="compositionally biased region" description="Basic and acidic residues" evidence="1">
    <location>
        <begin position="100"/>
        <end position="109"/>
    </location>
</feature>
<feature type="non-terminal residue" evidence="2">
    <location>
        <position position="1"/>
    </location>
</feature>
<dbReference type="EMBL" id="JARIHO010000078">
    <property type="protein sequence ID" value="KAJ7310604.1"/>
    <property type="molecule type" value="Genomic_DNA"/>
</dbReference>
<keyword evidence="3" id="KW-1185">Reference proteome</keyword>
<reference evidence="2" key="1">
    <citation type="submission" date="2023-03" db="EMBL/GenBank/DDBJ databases">
        <title>Massive genome expansion in bonnet fungi (Mycena s.s.) driven by repeated elements and novel gene families across ecological guilds.</title>
        <authorList>
            <consortium name="Lawrence Berkeley National Laboratory"/>
            <person name="Harder C.B."/>
            <person name="Miyauchi S."/>
            <person name="Viragh M."/>
            <person name="Kuo A."/>
            <person name="Thoen E."/>
            <person name="Andreopoulos B."/>
            <person name="Lu D."/>
            <person name="Skrede I."/>
            <person name="Drula E."/>
            <person name="Henrissat B."/>
            <person name="Morin E."/>
            <person name="Kohler A."/>
            <person name="Barry K."/>
            <person name="LaButti K."/>
            <person name="Morin E."/>
            <person name="Salamov A."/>
            <person name="Lipzen A."/>
            <person name="Mereny Z."/>
            <person name="Hegedus B."/>
            <person name="Baldrian P."/>
            <person name="Stursova M."/>
            <person name="Weitz H."/>
            <person name="Taylor A."/>
            <person name="Grigoriev I.V."/>
            <person name="Nagy L.G."/>
            <person name="Martin F."/>
            <person name="Kauserud H."/>
        </authorList>
    </citation>
    <scope>NUCLEOTIDE SEQUENCE</scope>
    <source>
        <strain evidence="2">CBHHK002</strain>
    </source>
</reference>